<dbReference type="GO" id="GO:0046872">
    <property type="term" value="F:metal ion binding"/>
    <property type="evidence" value="ECO:0007669"/>
    <property type="project" value="UniProtKB-KW"/>
</dbReference>
<protein>
    <recommendedName>
        <fullName evidence="7">D,D-heptose 1,7-bisphosphate phosphatase</fullName>
    </recommendedName>
</protein>
<comment type="caution">
    <text evidence="8">The sequence shown here is derived from an EMBL/GenBank/DDBJ whole genome shotgun (WGS) entry which is preliminary data.</text>
</comment>
<dbReference type="GO" id="GO:0016791">
    <property type="term" value="F:phosphatase activity"/>
    <property type="evidence" value="ECO:0007669"/>
    <property type="project" value="InterPro"/>
</dbReference>
<keyword evidence="6" id="KW-0119">Carbohydrate metabolism</keyword>
<dbReference type="AlphaFoldDB" id="A0AA35S203"/>
<comment type="similarity">
    <text evidence="2">Belongs to the GmhB family.</text>
</comment>
<dbReference type="Gene3D" id="3.40.50.1000">
    <property type="entry name" value="HAD superfamily/HAD-like"/>
    <property type="match status" value="1"/>
</dbReference>
<dbReference type="InterPro" id="IPR023214">
    <property type="entry name" value="HAD_sf"/>
</dbReference>
<evidence type="ECO:0000313" key="9">
    <source>
        <dbReference type="Proteomes" id="UP001174909"/>
    </source>
</evidence>
<dbReference type="GO" id="GO:0005737">
    <property type="term" value="C:cytoplasm"/>
    <property type="evidence" value="ECO:0007669"/>
    <property type="project" value="UniProtKB-SubCell"/>
</dbReference>
<dbReference type="Pfam" id="PF13242">
    <property type="entry name" value="Hydrolase_like"/>
    <property type="match status" value="1"/>
</dbReference>
<keyword evidence="9" id="KW-1185">Reference proteome</keyword>
<evidence type="ECO:0000313" key="8">
    <source>
        <dbReference type="EMBL" id="CAI8020612.1"/>
    </source>
</evidence>
<dbReference type="GO" id="GO:0005975">
    <property type="term" value="P:carbohydrate metabolic process"/>
    <property type="evidence" value="ECO:0007669"/>
    <property type="project" value="InterPro"/>
</dbReference>
<evidence type="ECO:0000256" key="3">
    <source>
        <dbReference type="ARBA" id="ARBA00022490"/>
    </source>
</evidence>
<gene>
    <name evidence="8" type="ORF">GBAR_LOCUS12315</name>
</gene>
<evidence type="ECO:0000256" key="7">
    <source>
        <dbReference type="ARBA" id="ARBA00031828"/>
    </source>
</evidence>
<dbReference type="EMBL" id="CASHTH010001839">
    <property type="protein sequence ID" value="CAI8020612.1"/>
    <property type="molecule type" value="Genomic_DNA"/>
</dbReference>
<evidence type="ECO:0000256" key="2">
    <source>
        <dbReference type="ARBA" id="ARBA00005628"/>
    </source>
</evidence>
<evidence type="ECO:0000256" key="5">
    <source>
        <dbReference type="ARBA" id="ARBA00022801"/>
    </source>
</evidence>
<dbReference type="PANTHER" id="PTHR42891">
    <property type="entry name" value="D-GLYCERO-BETA-D-MANNO-HEPTOSE-1,7-BISPHOSPHATE 7-PHOSPHATASE"/>
    <property type="match status" value="1"/>
</dbReference>
<sequence>MKTIFLDRDGVINRNPPNKGYVRKWAEFTFIPNARKAIRELTESGYRIIVVTNQAGIGRGLYSEQSLTDIHSRMVAEISKTGGTIDAVYYCPHHPDAGCECRKPKPGMLIRAAREHNIELSNAYLIGDVPTDIEAGQRAGTTTLLVLTGTWTGELFPLH</sequence>
<dbReference type="InterPro" id="IPR036412">
    <property type="entry name" value="HAD-like_sf"/>
</dbReference>
<evidence type="ECO:0000256" key="1">
    <source>
        <dbReference type="ARBA" id="ARBA00004496"/>
    </source>
</evidence>
<dbReference type="InterPro" id="IPR006549">
    <property type="entry name" value="HAD-SF_hydro_IIIA"/>
</dbReference>
<proteinExistence type="inferred from homology"/>
<reference evidence="8" key="1">
    <citation type="submission" date="2023-03" db="EMBL/GenBank/DDBJ databases">
        <authorList>
            <person name="Steffen K."/>
            <person name="Cardenas P."/>
        </authorList>
    </citation>
    <scope>NUCLEOTIDE SEQUENCE</scope>
</reference>
<comment type="subcellular location">
    <subcellularLocation>
        <location evidence="1">Cytoplasm</location>
    </subcellularLocation>
</comment>
<dbReference type="SUPFAM" id="SSF56784">
    <property type="entry name" value="HAD-like"/>
    <property type="match status" value="1"/>
</dbReference>
<dbReference type="PIRSF" id="PIRSF004682">
    <property type="entry name" value="GmhB"/>
    <property type="match status" value="1"/>
</dbReference>
<dbReference type="NCBIfam" id="NF006506">
    <property type="entry name" value="PRK08942.1"/>
    <property type="match status" value="1"/>
</dbReference>
<dbReference type="CDD" id="cd07503">
    <property type="entry name" value="HAD_HisB-N"/>
    <property type="match status" value="1"/>
</dbReference>
<keyword evidence="4" id="KW-0479">Metal-binding</keyword>
<accession>A0AA35S203</accession>
<dbReference type="Proteomes" id="UP001174909">
    <property type="component" value="Unassembled WGS sequence"/>
</dbReference>
<organism evidence="8 9">
    <name type="scientific">Geodia barretti</name>
    <name type="common">Barrett's horny sponge</name>
    <dbReference type="NCBI Taxonomy" id="519541"/>
    <lineage>
        <taxon>Eukaryota</taxon>
        <taxon>Metazoa</taxon>
        <taxon>Porifera</taxon>
        <taxon>Demospongiae</taxon>
        <taxon>Heteroscleromorpha</taxon>
        <taxon>Tetractinellida</taxon>
        <taxon>Astrophorina</taxon>
        <taxon>Geodiidae</taxon>
        <taxon>Geodia</taxon>
    </lineage>
</organism>
<dbReference type="NCBIfam" id="TIGR01656">
    <property type="entry name" value="Histidinol-ppas"/>
    <property type="match status" value="1"/>
</dbReference>
<dbReference type="InterPro" id="IPR006543">
    <property type="entry name" value="Histidinol-phos"/>
</dbReference>
<dbReference type="PANTHER" id="PTHR42891:SF1">
    <property type="entry name" value="D-GLYCERO-BETA-D-MANNO-HEPTOSE-1,7-BISPHOSPHATE 7-PHOSPHATASE"/>
    <property type="match status" value="1"/>
</dbReference>
<keyword evidence="5" id="KW-0378">Hydrolase</keyword>
<dbReference type="NCBIfam" id="TIGR01662">
    <property type="entry name" value="HAD-SF-IIIA"/>
    <property type="match status" value="1"/>
</dbReference>
<dbReference type="InterPro" id="IPR004446">
    <property type="entry name" value="Heptose_bisP_phosphatase"/>
</dbReference>
<name>A0AA35S203_GEOBA</name>
<evidence type="ECO:0000256" key="4">
    <source>
        <dbReference type="ARBA" id="ARBA00022723"/>
    </source>
</evidence>
<evidence type="ECO:0000256" key="6">
    <source>
        <dbReference type="ARBA" id="ARBA00023277"/>
    </source>
</evidence>
<keyword evidence="3" id="KW-0963">Cytoplasm</keyword>